<dbReference type="InterPro" id="IPR011006">
    <property type="entry name" value="CheY-like_superfamily"/>
</dbReference>
<evidence type="ECO:0000313" key="10">
    <source>
        <dbReference type="EMBL" id="ACL23191.1"/>
    </source>
</evidence>
<gene>
    <name evidence="10" type="ordered locus">Cagg_0243</name>
</gene>
<dbReference type="Pfam" id="PF00072">
    <property type="entry name" value="Response_reg"/>
    <property type="match status" value="1"/>
</dbReference>
<keyword evidence="3" id="KW-0805">Transcription regulation</keyword>
<evidence type="ECO:0000313" key="11">
    <source>
        <dbReference type="Proteomes" id="UP000002508"/>
    </source>
</evidence>
<evidence type="ECO:0000256" key="1">
    <source>
        <dbReference type="ARBA" id="ARBA00022553"/>
    </source>
</evidence>
<dbReference type="Proteomes" id="UP000002508">
    <property type="component" value="Chromosome"/>
</dbReference>
<keyword evidence="4 7" id="KW-0238">DNA-binding</keyword>
<dbReference type="InterPro" id="IPR016032">
    <property type="entry name" value="Sig_transdc_resp-reg_C-effctor"/>
</dbReference>
<evidence type="ECO:0000256" key="4">
    <source>
        <dbReference type="ARBA" id="ARBA00023125"/>
    </source>
</evidence>
<name>B8GCZ1_CHLAD</name>
<dbReference type="HOGENOM" id="CLU_000445_30_4_0"/>
<evidence type="ECO:0000256" key="7">
    <source>
        <dbReference type="PROSITE-ProRule" id="PRU01091"/>
    </source>
</evidence>
<organism evidence="10 11">
    <name type="scientific">Chloroflexus aggregans (strain MD-66 / DSM 9485)</name>
    <dbReference type="NCBI Taxonomy" id="326427"/>
    <lineage>
        <taxon>Bacteria</taxon>
        <taxon>Bacillati</taxon>
        <taxon>Chloroflexota</taxon>
        <taxon>Chloroflexia</taxon>
        <taxon>Chloroflexales</taxon>
        <taxon>Chloroflexineae</taxon>
        <taxon>Chloroflexaceae</taxon>
        <taxon>Chloroflexus</taxon>
    </lineage>
</organism>
<dbReference type="InterPro" id="IPR001789">
    <property type="entry name" value="Sig_transdc_resp-reg_receiver"/>
</dbReference>
<dbReference type="KEGG" id="cag:Cagg_0243"/>
<keyword evidence="5" id="KW-0804">Transcription</keyword>
<dbReference type="InterPro" id="IPR001867">
    <property type="entry name" value="OmpR/PhoB-type_DNA-bd"/>
</dbReference>
<dbReference type="GO" id="GO:0000976">
    <property type="term" value="F:transcription cis-regulatory region binding"/>
    <property type="evidence" value="ECO:0007669"/>
    <property type="project" value="TreeGrafter"/>
</dbReference>
<dbReference type="Gene3D" id="3.40.50.2300">
    <property type="match status" value="1"/>
</dbReference>
<dbReference type="SMART" id="SM00448">
    <property type="entry name" value="REC"/>
    <property type="match status" value="1"/>
</dbReference>
<dbReference type="InterPro" id="IPR039420">
    <property type="entry name" value="WalR-like"/>
</dbReference>
<proteinExistence type="predicted"/>
<dbReference type="STRING" id="326427.Cagg_0243"/>
<dbReference type="PROSITE" id="PS51755">
    <property type="entry name" value="OMPR_PHOB"/>
    <property type="match status" value="1"/>
</dbReference>
<dbReference type="SMART" id="SM00862">
    <property type="entry name" value="Trans_reg_C"/>
    <property type="match status" value="1"/>
</dbReference>
<dbReference type="PROSITE" id="PS50110">
    <property type="entry name" value="RESPONSE_REGULATORY"/>
    <property type="match status" value="1"/>
</dbReference>
<dbReference type="PANTHER" id="PTHR48111">
    <property type="entry name" value="REGULATOR OF RPOS"/>
    <property type="match status" value="1"/>
</dbReference>
<dbReference type="CDD" id="cd00383">
    <property type="entry name" value="trans_reg_C"/>
    <property type="match status" value="1"/>
</dbReference>
<dbReference type="GO" id="GO:0032993">
    <property type="term" value="C:protein-DNA complex"/>
    <property type="evidence" value="ECO:0007669"/>
    <property type="project" value="TreeGrafter"/>
</dbReference>
<dbReference type="Pfam" id="PF00486">
    <property type="entry name" value="Trans_reg_C"/>
    <property type="match status" value="1"/>
</dbReference>
<dbReference type="SUPFAM" id="SSF52172">
    <property type="entry name" value="CheY-like"/>
    <property type="match status" value="1"/>
</dbReference>
<dbReference type="PANTHER" id="PTHR48111:SF4">
    <property type="entry name" value="DNA-BINDING DUAL TRANSCRIPTIONAL REGULATOR OMPR"/>
    <property type="match status" value="1"/>
</dbReference>
<keyword evidence="11" id="KW-1185">Reference proteome</keyword>
<evidence type="ECO:0000259" key="9">
    <source>
        <dbReference type="PROSITE" id="PS51755"/>
    </source>
</evidence>
<evidence type="ECO:0000259" key="8">
    <source>
        <dbReference type="PROSITE" id="PS50110"/>
    </source>
</evidence>
<feature type="domain" description="OmpR/PhoB-type" evidence="9">
    <location>
        <begin position="132"/>
        <end position="231"/>
    </location>
</feature>
<dbReference type="GO" id="GO:0005829">
    <property type="term" value="C:cytosol"/>
    <property type="evidence" value="ECO:0007669"/>
    <property type="project" value="TreeGrafter"/>
</dbReference>
<evidence type="ECO:0000256" key="5">
    <source>
        <dbReference type="ARBA" id="ARBA00023163"/>
    </source>
</evidence>
<dbReference type="EMBL" id="CP001337">
    <property type="protein sequence ID" value="ACL23191.1"/>
    <property type="molecule type" value="Genomic_DNA"/>
</dbReference>
<dbReference type="OrthoDB" id="5243815at2"/>
<keyword evidence="1 6" id="KW-0597">Phosphoprotein</keyword>
<accession>B8GCZ1</accession>
<dbReference type="SUPFAM" id="SSF46894">
    <property type="entry name" value="C-terminal effector domain of the bipartite response regulators"/>
    <property type="match status" value="1"/>
</dbReference>
<protein>
    <submittedName>
        <fullName evidence="10">Two component transcriptional regulator, winged helix family</fullName>
    </submittedName>
</protein>
<dbReference type="GO" id="GO:0000156">
    <property type="term" value="F:phosphorelay response regulator activity"/>
    <property type="evidence" value="ECO:0007669"/>
    <property type="project" value="TreeGrafter"/>
</dbReference>
<feature type="modified residue" description="4-aspartylphosphate" evidence="6">
    <location>
        <position position="54"/>
    </location>
</feature>
<evidence type="ECO:0000256" key="6">
    <source>
        <dbReference type="PROSITE-ProRule" id="PRU00169"/>
    </source>
</evidence>
<dbReference type="FunFam" id="3.40.50.2300:FF:000001">
    <property type="entry name" value="DNA-binding response regulator PhoB"/>
    <property type="match status" value="1"/>
</dbReference>
<evidence type="ECO:0000256" key="3">
    <source>
        <dbReference type="ARBA" id="ARBA00023015"/>
    </source>
</evidence>
<keyword evidence="2" id="KW-0902">Two-component regulatory system</keyword>
<dbReference type="Gene3D" id="1.10.10.10">
    <property type="entry name" value="Winged helix-like DNA-binding domain superfamily/Winged helix DNA-binding domain"/>
    <property type="match status" value="1"/>
</dbReference>
<dbReference type="GO" id="GO:0006355">
    <property type="term" value="P:regulation of DNA-templated transcription"/>
    <property type="evidence" value="ECO:0007669"/>
    <property type="project" value="InterPro"/>
</dbReference>
<dbReference type="RefSeq" id="WP_012615557.1">
    <property type="nucleotide sequence ID" value="NC_011831.1"/>
</dbReference>
<evidence type="ECO:0000256" key="2">
    <source>
        <dbReference type="ARBA" id="ARBA00023012"/>
    </source>
</evidence>
<dbReference type="InterPro" id="IPR036388">
    <property type="entry name" value="WH-like_DNA-bd_sf"/>
</dbReference>
<reference evidence="10" key="1">
    <citation type="submission" date="2008-12" db="EMBL/GenBank/DDBJ databases">
        <title>Complete sequence of Chloroflexus aggregans DSM 9485.</title>
        <authorList>
            <consortium name="US DOE Joint Genome Institute"/>
            <person name="Lucas S."/>
            <person name="Copeland A."/>
            <person name="Lapidus A."/>
            <person name="Glavina del Rio T."/>
            <person name="Dalin E."/>
            <person name="Tice H."/>
            <person name="Pitluck S."/>
            <person name="Foster B."/>
            <person name="Larimer F."/>
            <person name="Land M."/>
            <person name="Hauser L."/>
            <person name="Kyrpides N."/>
            <person name="Mikhailova N."/>
            <person name="Bryant D."/>
            <person name="Richardson P."/>
        </authorList>
    </citation>
    <scope>NUCLEOTIDE SEQUENCE</scope>
    <source>
        <strain evidence="10">DSM 9485</strain>
    </source>
</reference>
<sequence>MEAATILVVDDEQPIVDLVSSYLINEGFIVHRAFDGPSALALARSVKPDLVILDIMLPGLDGIEVCRQLHRETTVYVLMLTARADEIDKLIGLSVGADDYLTKPFSPRELVARVKAILRRNRAARVLDVHQRPVLQFAGLLIDPERREVERNGIRVDLTPREFDLLYTLASYPGRVFTREELLQRVWGPDFAGIDRVVDVHIGTLRRKLDDDQHGTPLVQTVRGVGYKFVGGTRS</sequence>
<dbReference type="eggNOG" id="COG0745">
    <property type="taxonomic scope" value="Bacteria"/>
</dbReference>
<dbReference type="FunFam" id="1.10.10.10:FF:000018">
    <property type="entry name" value="DNA-binding response regulator ResD"/>
    <property type="match status" value="1"/>
</dbReference>
<dbReference type="Gene3D" id="6.10.250.690">
    <property type="match status" value="1"/>
</dbReference>
<feature type="domain" description="Response regulatory" evidence="8">
    <location>
        <begin position="5"/>
        <end position="118"/>
    </location>
</feature>
<feature type="DNA-binding region" description="OmpR/PhoB-type" evidence="7">
    <location>
        <begin position="132"/>
        <end position="231"/>
    </location>
</feature>
<dbReference type="AlphaFoldDB" id="B8GCZ1"/>